<dbReference type="RefSeq" id="WP_125398404.1">
    <property type="nucleotide sequence ID" value="NZ_RJVZ01000001.1"/>
</dbReference>
<accession>A0A428IAX4</accession>
<sequence length="119" mass="13955">MVVIKKASNIIPIDFGEFQLEYIANDRGVKELDKFREDLSKTWKKIEKLSDEKIAEKAKELVENGWTQLFGDNAFEKVYKFADEDTTIAFNYLMQAILGIQKEYKERNSEEAFKKYLEG</sequence>
<evidence type="ECO:0000313" key="1">
    <source>
        <dbReference type="EMBL" id="RSK10866.1"/>
    </source>
</evidence>
<comment type="caution">
    <text evidence="1">The sequence shown here is derived from an EMBL/GenBank/DDBJ whole genome shotgun (WGS) entry which is preliminary data.</text>
</comment>
<dbReference type="AlphaFoldDB" id="A0A428IAX4"/>
<reference evidence="1 2" key="1">
    <citation type="submission" date="2018-11" db="EMBL/GenBank/DDBJ databases">
        <title>Species Designations Belie Phenotypic and Genotypic Heterogeneity in Oral Streptococci.</title>
        <authorList>
            <person name="Velsko I."/>
        </authorList>
    </citation>
    <scope>NUCLEOTIDE SEQUENCE [LARGE SCALE GENOMIC DNA]</scope>
    <source>
        <strain evidence="1 2">BCA1</strain>
    </source>
</reference>
<gene>
    <name evidence="1" type="ORF">D8804_00110</name>
</gene>
<proteinExistence type="predicted"/>
<evidence type="ECO:0000313" key="2">
    <source>
        <dbReference type="Proteomes" id="UP000279863"/>
    </source>
</evidence>
<dbReference type="EMBL" id="RJVZ01000001">
    <property type="protein sequence ID" value="RSK10866.1"/>
    <property type="molecule type" value="Genomic_DNA"/>
</dbReference>
<name>A0A428IAX4_STROR</name>
<protein>
    <submittedName>
        <fullName evidence="1">Uncharacterized protein</fullName>
    </submittedName>
</protein>
<dbReference type="Proteomes" id="UP000279863">
    <property type="component" value="Unassembled WGS sequence"/>
</dbReference>
<organism evidence="1 2">
    <name type="scientific">Streptococcus oralis</name>
    <dbReference type="NCBI Taxonomy" id="1303"/>
    <lineage>
        <taxon>Bacteria</taxon>
        <taxon>Bacillati</taxon>
        <taxon>Bacillota</taxon>
        <taxon>Bacilli</taxon>
        <taxon>Lactobacillales</taxon>
        <taxon>Streptococcaceae</taxon>
        <taxon>Streptococcus</taxon>
    </lineage>
</organism>